<dbReference type="Pfam" id="PF13338">
    <property type="entry name" value="AbiEi_4"/>
    <property type="match status" value="1"/>
</dbReference>
<organism evidence="2 3">
    <name type="scientific">Mycolicibacterium thermoresistibile</name>
    <name type="common">Mycobacterium thermoresistibile</name>
    <dbReference type="NCBI Taxonomy" id="1797"/>
    <lineage>
        <taxon>Bacteria</taxon>
        <taxon>Bacillati</taxon>
        <taxon>Actinomycetota</taxon>
        <taxon>Actinomycetes</taxon>
        <taxon>Mycobacteriales</taxon>
        <taxon>Mycobacteriaceae</taxon>
        <taxon>Mycolicibacterium</taxon>
    </lineage>
</organism>
<proteinExistence type="predicted"/>
<dbReference type="STRING" id="1797.RMCT_1900"/>
<evidence type="ECO:0000259" key="1">
    <source>
        <dbReference type="Pfam" id="PF13338"/>
    </source>
</evidence>
<sequence>MPADDFVPAVDDILERQAGVISRRQAVAAGMPVHSIRRQLRRREWVRVHAGVYVDHTGPLTWLQRAWSAVLYAEPAALCLESALDVESPVIHVAISRERSAPVTPDGVRIHRMAHLDDRVLWHVGPPRMRYEEAVLDVAARAVTDADAVAVLARSCQSRRTAATRLLACLSGRRRVRRRNWLRAVLVDIADGTCSVLEHGYLNRVERPHGLPRAVRQQPARSSTGIRYRDAVYGDRLLVELDGRLYHDSPERRDADFERDLDAAAEGRSTVRLSYRQVFDRPCRTAAKVAQVLRRNGIPARARPCGPHCELGATRAA</sequence>
<evidence type="ECO:0000313" key="3">
    <source>
        <dbReference type="Proteomes" id="UP000069654"/>
    </source>
</evidence>
<evidence type="ECO:0000313" key="2">
    <source>
        <dbReference type="EMBL" id="GAT14930.1"/>
    </source>
</evidence>
<accession>A0A100XE58</accession>
<protein>
    <recommendedName>
        <fullName evidence="1">AbiEi antitoxin N-terminal domain-containing protein</fullName>
    </recommendedName>
</protein>
<reference evidence="3" key="2">
    <citation type="submission" date="2016-02" db="EMBL/GenBank/DDBJ databases">
        <title>Draft genome sequence of five rapidly growing Mycobacterium species.</title>
        <authorList>
            <person name="Katahira K."/>
            <person name="Gotou Y."/>
            <person name="Iida K."/>
            <person name="Ogura Y."/>
            <person name="Hayashi T."/>
        </authorList>
    </citation>
    <scope>NUCLEOTIDE SEQUENCE [LARGE SCALE GENOMIC DNA]</scope>
    <source>
        <strain evidence="3">JCM6362</strain>
    </source>
</reference>
<reference evidence="2 3" key="1">
    <citation type="journal article" date="2016" name="Genome Announc.">
        <title>Draft Genome Sequences of Five Rapidly Growing Mycobacterium Species, M. thermoresistibile, M. fortuitum subsp. acetamidolyticum, M. canariasense, M. brisbanense, and M. novocastrense.</title>
        <authorList>
            <person name="Katahira K."/>
            <person name="Ogura Y."/>
            <person name="Gotoh Y."/>
            <person name="Hayashi T."/>
        </authorList>
    </citation>
    <scope>NUCLEOTIDE SEQUENCE [LARGE SCALE GENOMIC DNA]</scope>
    <source>
        <strain evidence="2 3">JCM6362</strain>
    </source>
</reference>
<dbReference type="AlphaFoldDB" id="A0A100XE58"/>
<feature type="domain" description="AbiEi antitoxin N-terminal" evidence="1">
    <location>
        <begin position="10"/>
        <end position="54"/>
    </location>
</feature>
<comment type="caution">
    <text evidence="2">The sequence shown here is derived from an EMBL/GenBank/DDBJ whole genome shotgun (WGS) entry which is preliminary data.</text>
</comment>
<dbReference type="Proteomes" id="UP000069654">
    <property type="component" value="Unassembled WGS sequence"/>
</dbReference>
<gene>
    <name evidence="2" type="ORF">RMCT_1900</name>
</gene>
<dbReference type="RefSeq" id="WP_003926300.1">
    <property type="nucleotide sequence ID" value="NZ_BCTB01000009.1"/>
</dbReference>
<dbReference type="EMBL" id="BCTB01000009">
    <property type="protein sequence ID" value="GAT14930.1"/>
    <property type="molecule type" value="Genomic_DNA"/>
</dbReference>
<dbReference type="OMA" id="GPNPCPR"/>
<name>A0A100XE58_MYCTH</name>
<dbReference type="InterPro" id="IPR025159">
    <property type="entry name" value="AbiEi_N"/>
</dbReference>